<dbReference type="Pfam" id="PF18878">
    <property type="entry name" value="PPE-PPW"/>
    <property type="match status" value="1"/>
</dbReference>
<dbReference type="Gene3D" id="1.20.1260.20">
    <property type="entry name" value="PPE superfamily"/>
    <property type="match status" value="1"/>
</dbReference>
<dbReference type="RefSeq" id="WP_264894495.1">
    <property type="nucleotide sequence ID" value="NZ_BRXE01000058.1"/>
</dbReference>
<comment type="caution">
    <text evidence="6">The sequence shown here is derived from an EMBL/GenBank/DDBJ whole genome shotgun (WGS) entry which is preliminary data.</text>
</comment>
<dbReference type="PANTHER" id="PTHR46766:SF1">
    <property type="entry name" value="GLUTAMINE-RICH PROTEIN 2"/>
    <property type="match status" value="1"/>
</dbReference>
<evidence type="ECO:0000259" key="4">
    <source>
        <dbReference type="Pfam" id="PF18878"/>
    </source>
</evidence>
<evidence type="ECO:0008006" key="8">
    <source>
        <dbReference type="Google" id="ProtNLM"/>
    </source>
</evidence>
<dbReference type="FunFam" id="1.20.1260.20:FF:000001">
    <property type="entry name" value="PPE family protein PPE41"/>
    <property type="match status" value="1"/>
</dbReference>
<dbReference type="Proteomes" id="UP001165663">
    <property type="component" value="Unassembled WGS sequence"/>
</dbReference>
<dbReference type="InterPro" id="IPR000030">
    <property type="entry name" value="PPE_dom"/>
</dbReference>
<feature type="region of interest" description="Disordered" evidence="2">
    <location>
        <begin position="435"/>
        <end position="465"/>
    </location>
</feature>
<dbReference type="EMBL" id="BRZI01000055">
    <property type="protein sequence ID" value="GLD32818.1"/>
    <property type="molecule type" value="Genomic_DNA"/>
</dbReference>
<feature type="region of interest" description="Disordered" evidence="2">
    <location>
        <begin position="518"/>
        <end position="539"/>
    </location>
</feature>
<dbReference type="Pfam" id="PF00823">
    <property type="entry name" value="PPE"/>
    <property type="match status" value="1"/>
</dbReference>
<feature type="compositionally biased region" description="Basic residues" evidence="2">
    <location>
        <begin position="447"/>
        <end position="458"/>
    </location>
</feature>
<feature type="compositionally biased region" description="Low complexity" evidence="2">
    <location>
        <begin position="436"/>
        <end position="446"/>
    </location>
</feature>
<dbReference type="InterPro" id="IPR043641">
    <property type="entry name" value="PPE-PPW_C"/>
</dbReference>
<evidence type="ECO:0000256" key="2">
    <source>
        <dbReference type="SAM" id="MobiDB-lite"/>
    </source>
</evidence>
<reference evidence="6" key="1">
    <citation type="submission" date="2022-08" db="EMBL/GenBank/DDBJ databases">
        <title>Mycobacterium kiyosense sp. nov., scotochromogenic slow-glowing species isolated from respiratory specimens.</title>
        <authorList>
            <person name="Fukano H."/>
            <person name="Kazumi Y."/>
            <person name="Sakagami N."/>
            <person name="Ato M."/>
            <person name="Mitarai S."/>
            <person name="Hoshino Y."/>
        </authorList>
    </citation>
    <scope>NUCLEOTIDE SEQUENCE</scope>
    <source>
        <strain evidence="6">1413</strain>
        <strain evidence="5">SRL2020-028</strain>
    </source>
</reference>
<comment type="similarity">
    <text evidence="1">Belongs to the mycobacterial PPE family.</text>
</comment>
<keyword evidence="7" id="KW-1185">Reference proteome</keyword>
<evidence type="ECO:0000313" key="7">
    <source>
        <dbReference type="Proteomes" id="UP001064782"/>
    </source>
</evidence>
<evidence type="ECO:0000256" key="1">
    <source>
        <dbReference type="ARBA" id="ARBA00010652"/>
    </source>
</evidence>
<organism evidence="6 7">
    <name type="scientific">Mycobacterium kiyosense</name>
    <dbReference type="NCBI Taxonomy" id="2871094"/>
    <lineage>
        <taxon>Bacteria</taxon>
        <taxon>Bacillati</taxon>
        <taxon>Actinomycetota</taxon>
        <taxon>Actinomycetes</taxon>
        <taxon>Mycobacteriales</taxon>
        <taxon>Mycobacteriaceae</taxon>
        <taxon>Mycobacterium</taxon>
    </lineage>
</organism>
<accession>A0A9P3Q8I2</accession>
<gene>
    <name evidence="6" type="ORF">Mkiyose1413_47010</name>
    <name evidence="5" type="ORF">SRL2020028_39450</name>
</gene>
<feature type="region of interest" description="Disordered" evidence="2">
    <location>
        <begin position="181"/>
        <end position="211"/>
    </location>
</feature>
<feature type="domain" description="PPE" evidence="3">
    <location>
        <begin position="3"/>
        <end position="165"/>
    </location>
</feature>
<feature type="domain" description="PPE-PPW subfamily C-terminal" evidence="4">
    <location>
        <begin position="487"/>
        <end position="534"/>
    </location>
</feature>
<dbReference type="AlphaFoldDB" id="A0A9P3Q8I2"/>
<protein>
    <recommendedName>
        <fullName evidence="8">PPE family protein</fullName>
    </recommendedName>
</protein>
<name>A0A9P3Q8I2_9MYCO</name>
<proteinExistence type="inferred from homology"/>
<evidence type="ECO:0000313" key="5">
    <source>
        <dbReference type="EMBL" id="GLB84689.1"/>
    </source>
</evidence>
<sequence>MLMWMASPPEVHSALLSSGPGPGSLLSAAAAWSWLGSEYTEVADELVTVLGAVQGGAWQGPSAEQYLAAHVPYLAWLTQAGANSLTAAAQHETAAAAYTTALAAMPTLAELAANHAIHGVLVATNFFGINTIPIALNEADYARMWVQAATAMATYDTVSGAALGATPQSSAAPQIVLAEDDHDHDDHDHDDHDHEEEHEGEDGHEDHDHGDPTVLDYLVADLLRLVTNGQIDWDPLEGTLNGVHMHDYADATQPLWWVARSLEFGQQFQTFVQQLFTNPAAAFEYLVELAEFDWPTHVAQALQAVGQSPQLLAVAISGAIANLGSLSGLAGLAGLGAIQPALPPAIVPPAAAAPTLPAVASSAPSVVASAAPAAPATTAPTMTSSVSSAAPPPPPAPAAAGFGFPFLVGGGPGVGFGSGMSAAAGAKRSASEPDSAAAAAAAGARAAARRRRRGRTTQRSHGNEFVDMNIDVDPQWDAPDAPELVAVASDRGAGNLGFAGTVRNEPAADAVGLATLADDEFGSGPTVPMLPQSWETDHR</sequence>
<feature type="compositionally biased region" description="Basic and acidic residues" evidence="2">
    <location>
        <begin position="181"/>
        <end position="197"/>
    </location>
</feature>
<dbReference type="SUPFAM" id="SSF140459">
    <property type="entry name" value="PE/PPE dimer-like"/>
    <property type="match status" value="1"/>
</dbReference>
<dbReference type="Proteomes" id="UP001064782">
    <property type="component" value="Unassembled WGS sequence"/>
</dbReference>
<dbReference type="EMBL" id="BRXE01000058">
    <property type="protein sequence ID" value="GLB84689.1"/>
    <property type="molecule type" value="Genomic_DNA"/>
</dbReference>
<evidence type="ECO:0000313" key="6">
    <source>
        <dbReference type="EMBL" id="GLD32818.1"/>
    </source>
</evidence>
<dbReference type="GO" id="GO:0052572">
    <property type="term" value="P:response to host immune response"/>
    <property type="evidence" value="ECO:0007669"/>
    <property type="project" value="TreeGrafter"/>
</dbReference>
<dbReference type="InterPro" id="IPR038332">
    <property type="entry name" value="PPE_sf"/>
</dbReference>
<dbReference type="PANTHER" id="PTHR46766">
    <property type="entry name" value="GLUTAMINE-RICH PROTEIN 2"/>
    <property type="match status" value="1"/>
</dbReference>
<evidence type="ECO:0000259" key="3">
    <source>
        <dbReference type="Pfam" id="PF00823"/>
    </source>
</evidence>